<feature type="non-terminal residue" evidence="1">
    <location>
        <position position="72"/>
    </location>
</feature>
<dbReference type="EMBL" id="KL218461">
    <property type="protein sequence ID" value="KFP05406.1"/>
    <property type="molecule type" value="Genomic_DNA"/>
</dbReference>
<reference evidence="1 2" key="1">
    <citation type="submission" date="2014-04" db="EMBL/GenBank/DDBJ databases">
        <title>Genome evolution of avian class.</title>
        <authorList>
            <person name="Zhang G."/>
            <person name="Li C."/>
        </authorList>
    </citation>
    <scope>NUCLEOTIDE SEQUENCE [LARGE SCALE GENOMIC DNA]</scope>
    <source>
        <strain evidence="1">BGI_N300</strain>
    </source>
</reference>
<evidence type="ECO:0000313" key="2">
    <source>
        <dbReference type="Proteomes" id="UP000054308"/>
    </source>
</evidence>
<sequence length="72" mass="7331">SQAVPAQSHLSLAVVPAGAEAPVLGVVACTAEKQGLLLEVTLVDTLGHRWVQVVHLRLGAVTGDAEPGNKGQ</sequence>
<keyword evidence="2" id="KW-1185">Reference proteome</keyword>
<feature type="non-terminal residue" evidence="1">
    <location>
        <position position="1"/>
    </location>
</feature>
<protein>
    <submittedName>
        <fullName evidence="1">Uncharacterized protein</fullName>
    </submittedName>
</protein>
<accession>A0A091J0U1</accession>
<dbReference type="AlphaFoldDB" id="A0A091J0U1"/>
<organism evidence="1 2">
    <name type="scientific">Calypte anna</name>
    <name type="common">Anna's hummingbird</name>
    <name type="synonym">Archilochus anna</name>
    <dbReference type="NCBI Taxonomy" id="9244"/>
    <lineage>
        <taxon>Eukaryota</taxon>
        <taxon>Metazoa</taxon>
        <taxon>Chordata</taxon>
        <taxon>Craniata</taxon>
        <taxon>Vertebrata</taxon>
        <taxon>Euteleostomi</taxon>
        <taxon>Archelosauria</taxon>
        <taxon>Archosauria</taxon>
        <taxon>Dinosauria</taxon>
        <taxon>Saurischia</taxon>
        <taxon>Theropoda</taxon>
        <taxon>Coelurosauria</taxon>
        <taxon>Aves</taxon>
        <taxon>Neognathae</taxon>
        <taxon>Neoaves</taxon>
        <taxon>Strisores</taxon>
        <taxon>Apodiformes</taxon>
        <taxon>Trochilidae</taxon>
        <taxon>Calypte</taxon>
    </lineage>
</organism>
<dbReference type="Proteomes" id="UP000054308">
    <property type="component" value="Unassembled WGS sequence"/>
</dbReference>
<name>A0A091J0U1_CALAN</name>
<evidence type="ECO:0000313" key="1">
    <source>
        <dbReference type="EMBL" id="KFP05406.1"/>
    </source>
</evidence>
<gene>
    <name evidence="1" type="ORF">N300_12788</name>
</gene>
<proteinExistence type="predicted"/>